<feature type="compositionally biased region" description="Basic and acidic residues" evidence="1">
    <location>
        <begin position="574"/>
        <end position="597"/>
    </location>
</feature>
<dbReference type="InterPro" id="IPR016024">
    <property type="entry name" value="ARM-type_fold"/>
</dbReference>
<feature type="region of interest" description="Disordered" evidence="1">
    <location>
        <begin position="654"/>
        <end position="737"/>
    </location>
</feature>
<organism evidence="2 3">
    <name type="scientific">Caulochytrium protostelioides</name>
    <dbReference type="NCBI Taxonomy" id="1555241"/>
    <lineage>
        <taxon>Eukaryota</taxon>
        <taxon>Fungi</taxon>
        <taxon>Fungi incertae sedis</taxon>
        <taxon>Chytridiomycota</taxon>
        <taxon>Chytridiomycota incertae sedis</taxon>
        <taxon>Chytridiomycetes</taxon>
        <taxon>Caulochytriales</taxon>
        <taxon>Caulochytriaceae</taxon>
        <taxon>Caulochytrium</taxon>
    </lineage>
</organism>
<feature type="region of interest" description="Disordered" evidence="1">
    <location>
        <begin position="532"/>
        <end position="610"/>
    </location>
</feature>
<dbReference type="AlphaFoldDB" id="A0A4P9XF76"/>
<sequence>MATGADRIYGFVPVPLHAALAAIDVPWRTQLAVAEALHAATDALAGADRDGARGGDGGTDCGAVARHLPEIAELLRPLVESKHYQVVGETLDLVAALVARLGHTIRPAVPSVVGLVAPRLADSQALLRQRAFHALLHVQRYAGPHAVLAHLVPTFAGQNARYQEEVFNFMIQALLLPASASTSSSGSPASASPALSSPSSAHRTTTTATATATVRAMFDTFVDLVGFWKGRTRHVMCDLFAVFAAQLGRDLCFDAVHAHPAIARAEAHEMGLRLLDPRLPQRDAHGYPTTPAAAIAAGRRVPARRAGPAPTAAATAAAAVDDNEDDALAVLQQLHRRHCREIGDEIGAESTLARSVSSTTASTTQASATPRGHSGMTTATTGSGTPARRGHPIQRKSSALPWDTGCSTAMATAAGVRFPAPRAASPNTRSASTSAATCVPTPSSAASASSSASCARHVASPPGFMSTLATPATPAAAVLSRPDSASVVAHTPSGGPSPARPVSRAIRPMPAAALEQLWALPIEMSASVSDAVSSASGGSRTAPTTPRSLMTTSPARRSIQRSPTTKARLLTMTRTDDGGRGSEGDRPRDRHSDRHSGSDIASDSDNDHSREALVRDAWSPSSTQARTPAVAKSASDLAFDALYHSDFDLTGTPAGAIESPATPPTALVSPRVSRRTVGHAGPLHAAATAPSTGEAGRATPPPARASAPAVRGTGARARATTPAKLAAANTSPPGPAARSSVFVLSTVREDLATMQSTTADWEAKVRAIDRMAATMVPANASKLAPLCHELTLATVAEMGGLRSKQAKSATVLMGRLVQTLPAQLEPEIEHVMGGLFRKAADGSVFIQTQVDAALTAAVAALGPIAAPRLLTALLNNRHQKHTGVRQRVAALLAETLRHMTPTQLAKVVSPTPSADSERLFQTLYAYLRDGLAATRRHARAGFAVLAGQPPFSKCLVLRLTPPQAADVAAMLRAPPPKDE</sequence>
<keyword evidence="3" id="KW-1185">Reference proteome</keyword>
<evidence type="ECO:0000256" key="1">
    <source>
        <dbReference type="SAM" id="MobiDB-lite"/>
    </source>
</evidence>
<feature type="region of interest" description="Disordered" evidence="1">
    <location>
        <begin position="350"/>
        <end position="401"/>
    </location>
</feature>
<protein>
    <recommendedName>
        <fullName evidence="4">TOG domain-containing protein</fullName>
    </recommendedName>
</protein>
<dbReference type="EMBL" id="ML014112">
    <property type="protein sequence ID" value="RKP04214.1"/>
    <property type="molecule type" value="Genomic_DNA"/>
</dbReference>
<dbReference type="Proteomes" id="UP000274922">
    <property type="component" value="Unassembled WGS sequence"/>
</dbReference>
<proteinExistence type="predicted"/>
<feature type="compositionally biased region" description="Low complexity" evidence="1">
    <location>
        <begin position="350"/>
        <end position="387"/>
    </location>
</feature>
<evidence type="ECO:0008006" key="4">
    <source>
        <dbReference type="Google" id="ProtNLM"/>
    </source>
</evidence>
<gene>
    <name evidence="2" type="ORF">CXG81DRAFT_23169</name>
</gene>
<feature type="compositionally biased region" description="Polar residues" evidence="1">
    <location>
        <begin position="541"/>
        <end position="565"/>
    </location>
</feature>
<reference evidence="3" key="1">
    <citation type="journal article" date="2018" name="Nat. Microbiol.">
        <title>Leveraging single-cell genomics to expand the fungal tree of life.</title>
        <authorList>
            <person name="Ahrendt S.R."/>
            <person name="Quandt C.A."/>
            <person name="Ciobanu D."/>
            <person name="Clum A."/>
            <person name="Salamov A."/>
            <person name="Andreopoulos B."/>
            <person name="Cheng J.F."/>
            <person name="Woyke T."/>
            <person name="Pelin A."/>
            <person name="Henrissat B."/>
            <person name="Reynolds N.K."/>
            <person name="Benny G.L."/>
            <person name="Smith M.E."/>
            <person name="James T.Y."/>
            <person name="Grigoriev I.V."/>
        </authorList>
    </citation>
    <scope>NUCLEOTIDE SEQUENCE [LARGE SCALE GENOMIC DNA]</scope>
    <source>
        <strain evidence="3">ATCC 52028</strain>
    </source>
</reference>
<evidence type="ECO:0000313" key="2">
    <source>
        <dbReference type="EMBL" id="RKP04214.1"/>
    </source>
</evidence>
<feature type="region of interest" description="Disordered" evidence="1">
    <location>
        <begin position="420"/>
        <end position="449"/>
    </location>
</feature>
<evidence type="ECO:0000313" key="3">
    <source>
        <dbReference type="Proteomes" id="UP000274922"/>
    </source>
</evidence>
<dbReference type="Gene3D" id="1.25.10.10">
    <property type="entry name" value="Leucine-rich Repeat Variant"/>
    <property type="match status" value="2"/>
</dbReference>
<accession>A0A4P9XF76</accession>
<feature type="region of interest" description="Disordered" evidence="1">
    <location>
        <begin position="186"/>
        <end position="207"/>
    </location>
</feature>
<feature type="compositionally biased region" description="Low complexity" evidence="1">
    <location>
        <begin position="693"/>
        <end position="728"/>
    </location>
</feature>
<dbReference type="SUPFAM" id="SSF48371">
    <property type="entry name" value="ARM repeat"/>
    <property type="match status" value="2"/>
</dbReference>
<name>A0A4P9XF76_9FUNG</name>
<dbReference type="InterPro" id="IPR011989">
    <property type="entry name" value="ARM-like"/>
</dbReference>
<feature type="compositionally biased region" description="Low complexity" evidence="1">
    <location>
        <begin position="430"/>
        <end position="449"/>
    </location>
</feature>